<evidence type="ECO:0000313" key="4">
    <source>
        <dbReference type="Proteomes" id="UP001596113"/>
    </source>
</evidence>
<dbReference type="EMBL" id="JBHSMI010000028">
    <property type="protein sequence ID" value="MFC5405028.1"/>
    <property type="molecule type" value="Genomic_DNA"/>
</dbReference>
<reference evidence="4" key="1">
    <citation type="journal article" date="2019" name="Int. J. Syst. Evol. Microbiol.">
        <title>The Global Catalogue of Microorganisms (GCM) 10K type strain sequencing project: providing services to taxonomists for standard genome sequencing and annotation.</title>
        <authorList>
            <consortium name="The Broad Institute Genomics Platform"/>
            <consortium name="The Broad Institute Genome Sequencing Center for Infectious Disease"/>
            <person name="Wu L."/>
            <person name="Ma J."/>
        </authorList>
    </citation>
    <scope>NUCLEOTIDE SEQUENCE [LARGE SCALE GENOMIC DNA]</scope>
    <source>
        <strain evidence="4">CGMCC 1.18575</strain>
    </source>
</reference>
<dbReference type="InterPro" id="IPR005702">
    <property type="entry name" value="Wzc-like_C"/>
</dbReference>
<dbReference type="InterPro" id="IPR050445">
    <property type="entry name" value="Bact_polysacc_biosynth/exp"/>
</dbReference>
<keyword evidence="4" id="KW-1185">Reference proteome</keyword>
<comment type="caution">
    <text evidence="3">The sequence shown here is derived from an EMBL/GenBank/DDBJ whole genome shotgun (WGS) entry which is preliminary data.</text>
</comment>
<keyword evidence="3" id="KW-0418">Kinase</keyword>
<accession>A0ABW0HVR2</accession>
<keyword evidence="2" id="KW-0067">ATP-binding</keyword>
<dbReference type="Gene3D" id="3.40.50.300">
    <property type="entry name" value="P-loop containing nucleotide triphosphate hydrolases"/>
    <property type="match status" value="1"/>
</dbReference>
<evidence type="ECO:0000256" key="2">
    <source>
        <dbReference type="ARBA" id="ARBA00022840"/>
    </source>
</evidence>
<dbReference type="EC" id="2.7.10.2" evidence="3"/>
<dbReference type="Proteomes" id="UP001596113">
    <property type="component" value="Unassembled WGS sequence"/>
</dbReference>
<name>A0ABW0HVR2_9BACL</name>
<keyword evidence="3" id="KW-0808">Transferase</keyword>
<dbReference type="RefSeq" id="WP_378135849.1">
    <property type="nucleotide sequence ID" value="NZ_JBHSMI010000028.1"/>
</dbReference>
<proteinExistence type="predicted"/>
<dbReference type="GO" id="GO:0004715">
    <property type="term" value="F:non-membrane spanning protein tyrosine kinase activity"/>
    <property type="evidence" value="ECO:0007669"/>
    <property type="project" value="UniProtKB-EC"/>
</dbReference>
<protein>
    <submittedName>
        <fullName evidence="3">CpsD/CapB family tyrosine-protein kinase</fullName>
        <ecNumber evidence="3">2.7.10.2</ecNumber>
    </submittedName>
</protein>
<dbReference type="NCBIfam" id="TIGR01007">
    <property type="entry name" value="eps_fam"/>
    <property type="match status" value="1"/>
</dbReference>
<evidence type="ECO:0000313" key="3">
    <source>
        <dbReference type="EMBL" id="MFC5405028.1"/>
    </source>
</evidence>
<organism evidence="3 4">
    <name type="scientific">Cohnella soli</name>
    <dbReference type="NCBI Taxonomy" id="425005"/>
    <lineage>
        <taxon>Bacteria</taxon>
        <taxon>Bacillati</taxon>
        <taxon>Bacillota</taxon>
        <taxon>Bacilli</taxon>
        <taxon>Bacillales</taxon>
        <taxon>Paenibacillaceae</taxon>
        <taxon>Cohnella</taxon>
    </lineage>
</organism>
<dbReference type="PANTHER" id="PTHR32309">
    <property type="entry name" value="TYROSINE-PROTEIN KINASE"/>
    <property type="match status" value="1"/>
</dbReference>
<dbReference type="SUPFAM" id="SSF52540">
    <property type="entry name" value="P-loop containing nucleoside triphosphate hydrolases"/>
    <property type="match status" value="1"/>
</dbReference>
<dbReference type="InterPro" id="IPR033756">
    <property type="entry name" value="YlxH/NBP35"/>
</dbReference>
<dbReference type="PANTHER" id="PTHR32309:SF13">
    <property type="entry name" value="FERRIC ENTEROBACTIN TRANSPORT PROTEIN FEPE"/>
    <property type="match status" value="1"/>
</dbReference>
<evidence type="ECO:0000256" key="1">
    <source>
        <dbReference type="ARBA" id="ARBA00022741"/>
    </source>
</evidence>
<dbReference type="Pfam" id="PF10609">
    <property type="entry name" value="ParA"/>
    <property type="match status" value="1"/>
</dbReference>
<gene>
    <name evidence="3" type="ORF">ACFPOF_19980</name>
</gene>
<sequence>MSTSTVKRSLITQLDPFSIAANEYRSLRNKLDFTPNGQTRKVILVTSAVPLEGKSTTAANLAIAYAQANRKVLLIDGNAYRPALHQVFSVSGDSGAASGSFPYLSLADMAREVGIRNLSLFTAGQFFSVSDNPFHEEAMGSLLVQAREQYDIVIIDSPALLSLTDTSILAVKSDGVLLVVHTSLSRKEQVLKAKKLLEQLQVPIIGCVLNKTKSDSSAAYEHYSTARTKREKL</sequence>
<keyword evidence="1" id="KW-0547">Nucleotide-binding</keyword>
<dbReference type="InterPro" id="IPR027417">
    <property type="entry name" value="P-loop_NTPase"/>
</dbReference>
<dbReference type="CDD" id="cd05387">
    <property type="entry name" value="BY-kinase"/>
    <property type="match status" value="1"/>
</dbReference>